<evidence type="ECO:0000313" key="2">
    <source>
        <dbReference type="EMBL" id="PMD21232.1"/>
    </source>
</evidence>
<dbReference type="Pfam" id="PF06985">
    <property type="entry name" value="HET"/>
    <property type="match status" value="1"/>
</dbReference>
<proteinExistence type="predicted"/>
<dbReference type="STRING" id="1745343.A0A2J6Q4M2"/>
<keyword evidence="3" id="KW-1185">Reference proteome</keyword>
<reference evidence="2 3" key="1">
    <citation type="submission" date="2016-05" db="EMBL/GenBank/DDBJ databases">
        <title>A degradative enzymes factory behind the ericoid mycorrhizal symbiosis.</title>
        <authorList>
            <consortium name="DOE Joint Genome Institute"/>
            <person name="Martino E."/>
            <person name="Morin E."/>
            <person name="Grelet G."/>
            <person name="Kuo A."/>
            <person name="Kohler A."/>
            <person name="Daghino S."/>
            <person name="Barry K."/>
            <person name="Choi C."/>
            <person name="Cichocki N."/>
            <person name="Clum A."/>
            <person name="Copeland A."/>
            <person name="Hainaut M."/>
            <person name="Haridas S."/>
            <person name="Labutti K."/>
            <person name="Lindquist E."/>
            <person name="Lipzen A."/>
            <person name="Khouja H.-R."/>
            <person name="Murat C."/>
            <person name="Ohm R."/>
            <person name="Olson A."/>
            <person name="Spatafora J."/>
            <person name="Veneault-Fourrey C."/>
            <person name="Henrissat B."/>
            <person name="Grigoriev I."/>
            <person name="Martin F."/>
            <person name="Perotto S."/>
        </authorList>
    </citation>
    <scope>NUCLEOTIDE SEQUENCE [LARGE SCALE GENOMIC DNA]</scope>
    <source>
        <strain evidence="2 3">UAMH 7357</strain>
    </source>
</reference>
<dbReference type="PANTHER" id="PTHR33112:SF16">
    <property type="entry name" value="HETEROKARYON INCOMPATIBILITY DOMAIN-CONTAINING PROTEIN"/>
    <property type="match status" value="1"/>
</dbReference>
<evidence type="ECO:0000259" key="1">
    <source>
        <dbReference type="Pfam" id="PF06985"/>
    </source>
</evidence>
<dbReference type="AlphaFoldDB" id="A0A2J6Q4M2"/>
<gene>
    <name evidence="2" type="ORF">NA56DRAFT_626406</name>
</gene>
<dbReference type="EMBL" id="KZ613482">
    <property type="protein sequence ID" value="PMD21232.1"/>
    <property type="molecule type" value="Genomic_DNA"/>
</dbReference>
<dbReference type="Proteomes" id="UP000235672">
    <property type="component" value="Unassembled WGS sequence"/>
</dbReference>
<organism evidence="2 3">
    <name type="scientific">Hyaloscypha hepaticicola</name>
    <dbReference type="NCBI Taxonomy" id="2082293"/>
    <lineage>
        <taxon>Eukaryota</taxon>
        <taxon>Fungi</taxon>
        <taxon>Dikarya</taxon>
        <taxon>Ascomycota</taxon>
        <taxon>Pezizomycotina</taxon>
        <taxon>Leotiomycetes</taxon>
        <taxon>Helotiales</taxon>
        <taxon>Hyaloscyphaceae</taxon>
        <taxon>Hyaloscypha</taxon>
    </lineage>
</organism>
<name>A0A2J6Q4M2_9HELO</name>
<protein>
    <submittedName>
        <fullName evidence="2">HET-domain-containing protein</fullName>
    </submittedName>
</protein>
<dbReference type="InterPro" id="IPR010730">
    <property type="entry name" value="HET"/>
</dbReference>
<feature type="domain" description="Heterokaryon incompatibility" evidence="1">
    <location>
        <begin position="550"/>
        <end position="703"/>
    </location>
</feature>
<evidence type="ECO:0000313" key="3">
    <source>
        <dbReference type="Proteomes" id="UP000235672"/>
    </source>
</evidence>
<sequence>MRPFILPVRGSSARETPPSWPITVPLLPQHRLKALIYYHKMSSMVSGEMYCWTYISQGLSQLGQKEVVFTVRRRIATEREQDYHLEPLKWFKFLYSLSQEGRIVDNFQSTTFQAPLFLDRSDFTMIIYCPATIINNVPLSYLPRERLHAIPFTESEGEVAQFYGAMRALSHLGFSERWFPFQPWIDRDRTPCIAMADMEGTLRDEISFNRVLEVSVFKRDSDIVVYVPQRAEEFMKDALELLDPSHVFPLESFMYKHADSGMMWKNGYREPRAYAIGTNNSCMNLGFIVFCPEQNEDRLQQAEDGYTFFLTDPTWMKIRRAIEEAKPITVPAENGLRFCLEYASRHKQTRASKTFGTRAPVTCKTCTLTRKFEPQSTLLTMEEGLQSAQSSLVLDISTTATVRTLEALQQDAENGCDKCTLLWKGINAHLSYCDGQETGLVYFSGNETRFYCTVGLRLGRSPVLEFFSCELEPCPWLTPQKSSKAPWVTASDENVKIAREWLRACEESHNNCAVGQATSLPTRVLDLGTYGDCTEDMHLYESHGETGSFGTLSHCWGSIQPPKTTNATIGARKAGIQFTELPKTFQDAVVFCRKLKLRYLWIDSLCIIQDDDMDWQKEAASMAEIYGNSRLTIAVPGAGDCSEGCFMGGPPRQHAQKVHWPGVNGEGSYPVYIRHSLEHTPFYDADQTRVNSTLLNRAWVHQERLLSRRILYFGKTELIWKCRETCGCQCGYGFPVPRKNNTPTLSLKK</sequence>
<accession>A0A2J6Q4M2</accession>
<dbReference type="OrthoDB" id="5872154at2759"/>
<dbReference type="PANTHER" id="PTHR33112">
    <property type="entry name" value="DOMAIN PROTEIN, PUTATIVE-RELATED"/>
    <property type="match status" value="1"/>
</dbReference>